<dbReference type="AlphaFoldDB" id="A0A0E0CTZ2"/>
<evidence type="ECO:0000313" key="2">
    <source>
        <dbReference type="Proteomes" id="UP000008021"/>
    </source>
</evidence>
<protein>
    <submittedName>
        <fullName evidence="1">Uncharacterized protein</fullName>
    </submittedName>
</protein>
<sequence>MVLEMYGSAQLEAHQRLKTNQPCPELSWSDLETQALALKDVDKSSGRISNCLTVLKQTGARYYNSEGREDKGL</sequence>
<organism evidence="1">
    <name type="scientific">Oryza meridionalis</name>
    <dbReference type="NCBI Taxonomy" id="40149"/>
    <lineage>
        <taxon>Eukaryota</taxon>
        <taxon>Viridiplantae</taxon>
        <taxon>Streptophyta</taxon>
        <taxon>Embryophyta</taxon>
        <taxon>Tracheophyta</taxon>
        <taxon>Spermatophyta</taxon>
        <taxon>Magnoliopsida</taxon>
        <taxon>Liliopsida</taxon>
        <taxon>Poales</taxon>
        <taxon>Poaceae</taxon>
        <taxon>BOP clade</taxon>
        <taxon>Oryzoideae</taxon>
        <taxon>Oryzeae</taxon>
        <taxon>Oryzinae</taxon>
        <taxon>Oryza</taxon>
    </lineage>
</organism>
<dbReference type="Proteomes" id="UP000008021">
    <property type="component" value="Chromosome 3"/>
</dbReference>
<reference evidence="1" key="1">
    <citation type="submission" date="2015-04" db="UniProtKB">
        <authorList>
            <consortium name="EnsemblPlants"/>
        </authorList>
    </citation>
    <scope>IDENTIFICATION</scope>
</reference>
<dbReference type="Gramene" id="OMERI03G00760.1">
    <property type="protein sequence ID" value="OMERI03G00760.1"/>
    <property type="gene ID" value="OMERI03G00760"/>
</dbReference>
<dbReference type="EnsemblPlants" id="OMERI03G00760.2">
    <property type="protein sequence ID" value="OMERI03G00760.2"/>
    <property type="gene ID" value="OMERI03G00760"/>
</dbReference>
<reference evidence="1" key="2">
    <citation type="submission" date="2018-05" db="EMBL/GenBank/DDBJ databases">
        <title>OmerRS3 (Oryza meridionalis Reference Sequence Version 3).</title>
        <authorList>
            <person name="Zhang J."/>
            <person name="Kudrna D."/>
            <person name="Lee S."/>
            <person name="Talag J."/>
            <person name="Welchert J."/>
            <person name="Wing R.A."/>
        </authorList>
    </citation>
    <scope>NUCLEOTIDE SEQUENCE [LARGE SCALE GENOMIC DNA]</scope>
    <source>
        <strain evidence="1">OR44</strain>
    </source>
</reference>
<proteinExistence type="predicted"/>
<dbReference type="HOGENOM" id="CLU_2708958_0_0_1"/>
<accession>A0A0E0CTZ2</accession>
<name>A0A0E0CTZ2_9ORYZ</name>
<keyword evidence="2" id="KW-1185">Reference proteome</keyword>
<dbReference type="Gramene" id="OMERI03G00760.2">
    <property type="protein sequence ID" value="OMERI03G00760.2"/>
    <property type="gene ID" value="OMERI03G00760"/>
</dbReference>
<dbReference type="EnsemblPlants" id="OMERI03G00760.1">
    <property type="protein sequence ID" value="OMERI03G00760.1"/>
    <property type="gene ID" value="OMERI03G00760"/>
</dbReference>
<evidence type="ECO:0000313" key="1">
    <source>
        <dbReference type="EnsemblPlants" id="OMERI03G00760.1"/>
    </source>
</evidence>